<accession>A0A8B8EF60</accession>
<feature type="transmembrane region" description="Helical" evidence="1">
    <location>
        <begin position="160"/>
        <end position="184"/>
    </location>
</feature>
<dbReference type="RefSeq" id="XP_022338231.1">
    <property type="nucleotide sequence ID" value="XM_022482523.1"/>
</dbReference>
<sequence length="195" mass="22136">MFICKSLQGIYFTWWLIVILIMYNFTGQRQTQADKIVRSPMEKNIIKDCTYANACRECSTFTIDEHIDNPASMRIWWTETCNKTNEYSPETTVEIEITSKTLSFNQTRCCEGQRTLFFTGISLDRPLPTVTSVNNLTATSRTNSTYFQDPGISKGLSIQLLLTVAIVATAVLVLITTVTVIVIVCKRGFSDFHIF</sequence>
<protein>
    <submittedName>
        <fullName evidence="3">Uncharacterized protein LOC111133833 isoform X1</fullName>
    </submittedName>
</protein>
<dbReference type="Proteomes" id="UP000694844">
    <property type="component" value="Chromosome 5"/>
</dbReference>
<dbReference type="GeneID" id="111133833"/>
<reference evidence="3" key="1">
    <citation type="submission" date="2025-08" db="UniProtKB">
        <authorList>
            <consortium name="RefSeq"/>
        </authorList>
    </citation>
    <scope>IDENTIFICATION</scope>
    <source>
        <tissue evidence="3">Whole sample</tissue>
    </source>
</reference>
<evidence type="ECO:0000313" key="3">
    <source>
        <dbReference type="RefSeq" id="XP_022338231.1"/>
    </source>
</evidence>
<dbReference type="OrthoDB" id="6213185at2759"/>
<feature type="transmembrane region" description="Helical" evidence="1">
    <location>
        <begin position="6"/>
        <end position="25"/>
    </location>
</feature>
<organism evidence="2 3">
    <name type="scientific">Crassostrea virginica</name>
    <name type="common">Eastern oyster</name>
    <dbReference type="NCBI Taxonomy" id="6565"/>
    <lineage>
        <taxon>Eukaryota</taxon>
        <taxon>Metazoa</taxon>
        <taxon>Spiralia</taxon>
        <taxon>Lophotrochozoa</taxon>
        <taxon>Mollusca</taxon>
        <taxon>Bivalvia</taxon>
        <taxon>Autobranchia</taxon>
        <taxon>Pteriomorphia</taxon>
        <taxon>Ostreida</taxon>
        <taxon>Ostreoidea</taxon>
        <taxon>Ostreidae</taxon>
        <taxon>Crassostrea</taxon>
    </lineage>
</organism>
<keyword evidence="1" id="KW-0812">Transmembrane</keyword>
<proteinExistence type="predicted"/>
<keyword evidence="1" id="KW-1133">Transmembrane helix</keyword>
<name>A0A8B8EF60_CRAVI</name>
<dbReference type="KEGG" id="cvn:111133833"/>
<keyword evidence="2" id="KW-1185">Reference proteome</keyword>
<evidence type="ECO:0000313" key="2">
    <source>
        <dbReference type="Proteomes" id="UP000694844"/>
    </source>
</evidence>
<keyword evidence="1" id="KW-0472">Membrane</keyword>
<gene>
    <name evidence="3" type="primary">LOC111133833</name>
</gene>
<evidence type="ECO:0000256" key="1">
    <source>
        <dbReference type="SAM" id="Phobius"/>
    </source>
</evidence>
<dbReference type="AlphaFoldDB" id="A0A8B8EF60"/>